<feature type="chain" id="PRO_5032846070" evidence="4">
    <location>
        <begin position="21"/>
        <end position="144"/>
    </location>
</feature>
<comment type="subcellular location">
    <subcellularLocation>
        <location evidence="1">Secreted</location>
    </subcellularLocation>
</comment>
<dbReference type="GO" id="GO:0005576">
    <property type="term" value="C:extracellular region"/>
    <property type="evidence" value="ECO:0007669"/>
    <property type="project" value="UniProtKB-SubCell"/>
</dbReference>
<comment type="similarity">
    <text evidence="2">Belongs to the NPY family.</text>
</comment>
<proteinExistence type="inferred from homology"/>
<dbReference type="InterPro" id="IPR001955">
    <property type="entry name" value="Pancreatic_hormone-like"/>
</dbReference>
<dbReference type="GO" id="GO:0005179">
    <property type="term" value="F:hormone activity"/>
    <property type="evidence" value="ECO:0007669"/>
    <property type="project" value="InterPro"/>
</dbReference>
<evidence type="ECO:0000256" key="4">
    <source>
        <dbReference type="SAM" id="SignalP"/>
    </source>
</evidence>
<evidence type="ECO:0000256" key="1">
    <source>
        <dbReference type="ARBA" id="ARBA00004613"/>
    </source>
</evidence>
<evidence type="ECO:0000313" key="5">
    <source>
        <dbReference type="EMBL" id="KAF7384162.1"/>
    </source>
</evidence>
<sequence>MKSFTLVMLVTIFGITIIQCEPEPMARPTRPKVFTSPEELQEYLKDVKGYYWLNGKARYGKRAGGNAFPAYYLGYPWNTLRFILDTHRHFQQQKEDKNKPIKGQIIFRNNFRNFQDTDSKKQIFRNNQPENLSDMIDKYYDDVE</sequence>
<keyword evidence="4" id="KW-0732">Signal</keyword>
<dbReference type="AlphaFoldDB" id="A0A834JBI9"/>
<reference evidence="5" key="1">
    <citation type="journal article" date="2020" name="G3 (Bethesda)">
        <title>High-Quality Assemblies for Three Invasive Social Wasps from the &lt;i&gt;Vespula&lt;/i&gt; Genus.</title>
        <authorList>
            <person name="Harrop T.W.R."/>
            <person name="Guhlin J."/>
            <person name="McLaughlin G.M."/>
            <person name="Permina E."/>
            <person name="Stockwell P."/>
            <person name="Gilligan J."/>
            <person name="Le Lec M.F."/>
            <person name="Gruber M.A.M."/>
            <person name="Quinn O."/>
            <person name="Lovegrove M."/>
            <person name="Duncan E.J."/>
            <person name="Remnant E.J."/>
            <person name="Van Eeckhoven J."/>
            <person name="Graham B."/>
            <person name="Knapp R.A."/>
            <person name="Langford K.W."/>
            <person name="Kronenberg Z."/>
            <person name="Press M.O."/>
            <person name="Eacker S.M."/>
            <person name="Wilson-Rankin E.E."/>
            <person name="Purcell J."/>
            <person name="Lester P.J."/>
            <person name="Dearden P.K."/>
        </authorList>
    </citation>
    <scope>NUCLEOTIDE SEQUENCE</scope>
    <source>
        <strain evidence="5">Marl-1</strain>
    </source>
</reference>
<evidence type="ECO:0000313" key="6">
    <source>
        <dbReference type="Proteomes" id="UP000614350"/>
    </source>
</evidence>
<keyword evidence="6" id="KW-1185">Reference proteome</keyword>
<feature type="signal peptide" evidence="4">
    <location>
        <begin position="1"/>
        <end position="20"/>
    </location>
</feature>
<comment type="caution">
    <text evidence="5">The sequence shown here is derived from an EMBL/GenBank/DDBJ whole genome shotgun (WGS) entry which is preliminary data.</text>
</comment>
<gene>
    <name evidence="5" type="ORF">HZH66_012412</name>
</gene>
<protein>
    <submittedName>
        <fullName evidence="5">Uncharacterized protein</fullName>
    </submittedName>
</protein>
<dbReference type="Pfam" id="PF00159">
    <property type="entry name" value="Hormone_3"/>
    <property type="match status" value="1"/>
</dbReference>
<accession>A0A834JBI9</accession>
<evidence type="ECO:0000256" key="3">
    <source>
        <dbReference type="ARBA" id="ARBA00022525"/>
    </source>
</evidence>
<dbReference type="EMBL" id="JACSEA010000016">
    <property type="protein sequence ID" value="KAF7384162.1"/>
    <property type="molecule type" value="Genomic_DNA"/>
</dbReference>
<keyword evidence="3" id="KW-0964">Secreted</keyword>
<dbReference type="Proteomes" id="UP000614350">
    <property type="component" value="Unassembled WGS sequence"/>
</dbReference>
<name>A0A834JBI9_VESVU</name>
<organism evidence="5 6">
    <name type="scientific">Vespula vulgaris</name>
    <name type="common">Yellow jacket</name>
    <name type="synonym">Wasp</name>
    <dbReference type="NCBI Taxonomy" id="7454"/>
    <lineage>
        <taxon>Eukaryota</taxon>
        <taxon>Metazoa</taxon>
        <taxon>Ecdysozoa</taxon>
        <taxon>Arthropoda</taxon>
        <taxon>Hexapoda</taxon>
        <taxon>Insecta</taxon>
        <taxon>Pterygota</taxon>
        <taxon>Neoptera</taxon>
        <taxon>Endopterygota</taxon>
        <taxon>Hymenoptera</taxon>
        <taxon>Apocrita</taxon>
        <taxon>Aculeata</taxon>
        <taxon>Vespoidea</taxon>
        <taxon>Vespidae</taxon>
        <taxon>Vespinae</taxon>
        <taxon>Vespula</taxon>
    </lineage>
</organism>
<dbReference type="PROSITE" id="PS50276">
    <property type="entry name" value="PANCREATIC_HORMONE_2"/>
    <property type="match status" value="1"/>
</dbReference>
<evidence type="ECO:0000256" key="2">
    <source>
        <dbReference type="ARBA" id="ARBA00010022"/>
    </source>
</evidence>